<dbReference type="InterPro" id="IPR004569">
    <property type="entry name" value="PyrdxlP_synth_PdxJ"/>
</dbReference>
<comment type="caution">
    <text evidence="6">The sequence shown here is derived from an EMBL/GenBank/DDBJ whole genome shotgun (WGS) entry which is preliminary data.</text>
</comment>
<dbReference type="HAMAP" id="MF_00279">
    <property type="entry name" value="PdxJ"/>
    <property type="match status" value="1"/>
</dbReference>
<feature type="binding site" evidence="4">
    <location>
        <position position="10"/>
    </location>
    <ligand>
        <name>3-amino-2-oxopropyl phosphate</name>
        <dbReference type="ChEBI" id="CHEBI:57279"/>
    </ligand>
</feature>
<proteinExistence type="inferred from homology"/>
<feature type="site" description="Transition state stabilizer" evidence="4">
    <location>
        <position position="157"/>
    </location>
</feature>
<dbReference type="Proteomes" id="UP000527324">
    <property type="component" value="Unassembled WGS sequence"/>
</dbReference>
<gene>
    <name evidence="4" type="primary">pdxJ</name>
    <name evidence="6" type="ORF">GGQ93_001076</name>
</gene>
<evidence type="ECO:0000256" key="2">
    <source>
        <dbReference type="ARBA" id="ARBA00022679"/>
    </source>
</evidence>
<dbReference type="GO" id="GO:0008615">
    <property type="term" value="P:pyridoxine biosynthetic process"/>
    <property type="evidence" value="ECO:0007669"/>
    <property type="project" value="UniProtKB-UniRule"/>
</dbReference>
<accession>A0A7W9C5D2</accession>
<comment type="subcellular location">
    <subcellularLocation>
        <location evidence="4">Cytoplasm</location>
    </subcellularLocation>
</comment>
<dbReference type="NCBIfam" id="NF003625">
    <property type="entry name" value="PRK05265.1-3"/>
    <property type="match status" value="1"/>
</dbReference>
<dbReference type="CDD" id="cd00003">
    <property type="entry name" value="PNPsynthase"/>
    <property type="match status" value="1"/>
</dbReference>
<evidence type="ECO:0000256" key="1">
    <source>
        <dbReference type="ARBA" id="ARBA00022490"/>
    </source>
</evidence>
<comment type="pathway">
    <text evidence="4">Cofactor biosynthesis; pyridoxine 5'-phosphate biosynthesis; pyridoxine 5'-phosphate from D-erythrose 4-phosphate: step 5/5.</text>
</comment>
<feature type="binding site" evidence="4">
    <location>
        <position position="53"/>
    </location>
    <ligand>
        <name>1-deoxy-D-xylulose 5-phosphate</name>
        <dbReference type="ChEBI" id="CHEBI:57792"/>
    </ligand>
</feature>
<dbReference type="InterPro" id="IPR013785">
    <property type="entry name" value="Aldolase_TIM"/>
</dbReference>
<dbReference type="Gene3D" id="3.20.20.70">
    <property type="entry name" value="Aldolase class I"/>
    <property type="match status" value="1"/>
</dbReference>
<feature type="binding site" evidence="4">
    <location>
        <begin position="12"/>
        <end position="13"/>
    </location>
    <ligand>
        <name>1-deoxy-D-xylulose 5-phosphate</name>
        <dbReference type="ChEBI" id="CHEBI:57792"/>
    </ligand>
</feature>
<keyword evidence="1 4" id="KW-0963">Cytoplasm</keyword>
<dbReference type="PANTHER" id="PTHR30456:SF0">
    <property type="entry name" value="PYRIDOXINE 5'-PHOSPHATE SYNTHASE"/>
    <property type="match status" value="1"/>
</dbReference>
<name>A0A7W9C5D2_9CAUL</name>
<feature type="active site" description="Proton donor" evidence="4">
    <location>
        <position position="197"/>
    </location>
</feature>
<dbReference type="EC" id="2.6.99.2" evidence="4 5"/>
<dbReference type="Pfam" id="PF03740">
    <property type="entry name" value="PdxJ"/>
    <property type="match status" value="1"/>
</dbReference>
<reference evidence="6 7" key="1">
    <citation type="submission" date="2020-08" db="EMBL/GenBank/DDBJ databases">
        <title>Genomic Encyclopedia of Type Strains, Phase IV (KMG-IV): sequencing the most valuable type-strain genomes for metagenomic binning, comparative biology and taxonomic classification.</title>
        <authorList>
            <person name="Goeker M."/>
        </authorList>
    </citation>
    <scope>NUCLEOTIDE SEQUENCE [LARGE SCALE GENOMIC DNA]</scope>
    <source>
        <strain evidence="6 7">DSM 4731</strain>
    </source>
</reference>
<keyword evidence="2 4" id="KW-0808">Transferase</keyword>
<sequence length="246" mass="26406">MRERVRLGVNIDHVATVRNARGGAHPDPARAAETALTAGADGITAHLREDRRHITDADIGVLSALCARAGKPLNFEMAVTDEMLSIALRHRPHAACLVPERREEVTTEGGLAVAGQEARIKPVAQALTEAGIRVSLFIEPSEAQVEAAAAVGAQVVEFHTGRYCHLTDPGEREVEFERLAAAAAQADILGLEVHAGHGLDYETAPRMLAIPEIRELNIGHFLIGESIFVGLDTAIRRMRAAMDSAK</sequence>
<dbReference type="SUPFAM" id="SSF63892">
    <property type="entry name" value="Pyridoxine 5'-phosphate synthase"/>
    <property type="match status" value="1"/>
</dbReference>
<dbReference type="GO" id="GO:0033856">
    <property type="term" value="F:pyridoxine 5'-phosphate synthase activity"/>
    <property type="evidence" value="ECO:0007669"/>
    <property type="project" value="UniProtKB-UniRule"/>
</dbReference>
<evidence type="ECO:0000256" key="4">
    <source>
        <dbReference type="HAMAP-Rule" id="MF_00279"/>
    </source>
</evidence>
<feature type="binding site" evidence="4">
    <location>
        <position position="48"/>
    </location>
    <ligand>
        <name>1-deoxy-D-xylulose 5-phosphate</name>
        <dbReference type="ChEBI" id="CHEBI:57792"/>
    </ligand>
</feature>
<feature type="binding site" evidence="4">
    <location>
        <begin position="219"/>
        <end position="220"/>
    </location>
    <ligand>
        <name>3-amino-2-oxopropyl phosphate</name>
        <dbReference type="ChEBI" id="CHEBI:57279"/>
    </ligand>
</feature>
<dbReference type="InterPro" id="IPR036130">
    <property type="entry name" value="Pyridoxine-5'_phos_synth"/>
</dbReference>
<dbReference type="GO" id="GO:0005829">
    <property type="term" value="C:cytosol"/>
    <property type="evidence" value="ECO:0007669"/>
    <property type="project" value="TreeGrafter"/>
</dbReference>
<feature type="binding site" evidence="4">
    <location>
        <position position="106"/>
    </location>
    <ligand>
        <name>1-deoxy-D-xylulose 5-phosphate</name>
        <dbReference type="ChEBI" id="CHEBI:57792"/>
    </ligand>
</feature>
<feature type="binding site" evidence="4">
    <location>
        <position position="198"/>
    </location>
    <ligand>
        <name>3-amino-2-oxopropyl phosphate</name>
        <dbReference type="ChEBI" id="CHEBI:57279"/>
    </ligand>
</feature>
<comment type="similarity">
    <text evidence="4">Belongs to the PNP synthase family.</text>
</comment>
<comment type="function">
    <text evidence="4">Catalyzes the complicated ring closure reaction between the two acyclic compounds 1-deoxy-D-xylulose-5-phosphate (DXP) and 3-amino-2-oxopropyl phosphate (1-amino-acetone-3-phosphate or AAP) to form pyridoxine 5'-phosphate (PNP) and inorganic phosphate.</text>
</comment>
<dbReference type="NCBIfam" id="TIGR00559">
    <property type="entry name" value="pdxJ"/>
    <property type="match status" value="1"/>
</dbReference>
<comment type="subunit">
    <text evidence="4">Homooctamer; tetramer of dimers.</text>
</comment>
<dbReference type="RefSeq" id="WP_183215591.1">
    <property type="nucleotide sequence ID" value="NZ_CAJFZW010000040.1"/>
</dbReference>
<feature type="binding site" evidence="4">
    <location>
        <position position="21"/>
    </location>
    <ligand>
        <name>3-amino-2-oxopropyl phosphate</name>
        <dbReference type="ChEBI" id="CHEBI:57279"/>
    </ligand>
</feature>
<organism evidence="6 7">
    <name type="scientific">Brevundimonas aurantiaca</name>
    <dbReference type="NCBI Taxonomy" id="74316"/>
    <lineage>
        <taxon>Bacteria</taxon>
        <taxon>Pseudomonadati</taxon>
        <taxon>Pseudomonadota</taxon>
        <taxon>Alphaproteobacteria</taxon>
        <taxon>Caulobacterales</taxon>
        <taxon>Caulobacteraceae</taxon>
        <taxon>Brevundimonas</taxon>
    </lineage>
</organism>
<evidence type="ECO:0000256" key="5">
    <source>
        <dbReference type="NCBIfam" id="TIGR00559"/>
    </source>
</evidence>
<evidence type="ECO:0000256" key="3">
    <source>
        <dbReference type="ARBA" id="ARBA00023096"/>
    </source>
</evidence>
<dbReference type="AlphaFoldDB" id="A0A7W9C5D2"/>
<evidence type="ECO:0000313" key="7">
    <source>
        <dbReference type="Proteomes" id="UP000527324"/>
    </source>
</evidence>
<dbReference type="NCBIfam" id="NF003624">
    <property type="entry name" value="PRK05265.1-2"/>
    <property type="match status" value="1"/>
</dbReference>
<dbReference type="PANTHER" id="PTHR30456">
    <property type="entry name" value="PYRIDOXINE 5'-PHOSPHATE SYNTHASE"/>
    <property type="match status" value="1"/>
</dbReference>
<keyword evidence="3 4" id="KW-0664">Pyridoxine biosynthesis</keyword>
<dbReference type="NCBIfam" id="NF003627">
    <property type="entry name" value="PRK05265.1-5"/>
    <property type="match status" value="1"/>
</dbReference>
<dbReference type="UniPathway" id="UPA00244">
    <property type="reaction ID" value="UER00313"/>
</dbReference>
<evidence type="ECO:0000313" key="6">
    <source>
        <dbReference type="EMBL" id="MBB5739374.1"/>
    </source>
</evidence>
<comment type="catalytic activity">
    <reaction evidence="4">
        <text>3-amino-2-oxopropyl phosphate + 1-deoxy-D-xylulose 5-phosphate = pyridoxine 5'-phosphate + phosphate + 2 H2O + H(+)</text>
        <dbReference type="Rhea" id="RHEA:15265"/>
        <dbReference type="ChEBI" id="CHEBI:15377"/>
        <dbReference type="ChEBI" id="CHEBI:15378"/>
        <dbReference type="ChEBI" id="CHEBI:43474"/>
        <dbReference type="ChEBI" id="CHEBI:57279"/>
        <dbReference type="ChEBI" id="CHEBI:57792"/>
        <dbReference type="ChEBI" id="CHEBI:58589"/>
        <dbReference type="EC" id="2.6.99.2"/>
    </reaction>
</comment>
<protein>
    <recommendedName>
        <fullName evidence="4 5">Pyridoxine 5'-phosphate synthase</fullName>
        <shortName evidence="4">PNP synthase</shortName>
        <ecNumber evidence="4 5">2.6.99.2</ecNumber>
    </recommendedName>
</protein>
<feature type="active site" description="Proton acceptor" evidence="4">
    <location>
        <position position="46"/>
    </location>
</feature>
<feature type="active site" description="Proton acceptor" evidence="4">
    <location>
        <position position="76"/>
    </location>
</feature>
<keyword evidence="7" id="KW-1185">Reference proteome</keyword>
<dbReference type="EMBL" id="JACHOQ010000002">
    <property type="protein sequence ID" value="MBB5739374.1"/>
    <property type="molecule type" value="Genomic_DNA"/>
</dbReference>